<dbReference type="InterPro" id="IPR008808">
    <property type="entry name" value="Powdery_mildew-R_dom"/>
</dbReference>
<gene>
    <name evidence="3" type="ORF">LTRI10_LOCUS21973</name>
</gene>
<evidence type="ECO:0000313" key="4">
    <source>
        <dbReference type="Proteomes" id="UP001497516"/>
    </source>
</evidence>
<dbReference type="Gene3D" id="1.10.8.430">
    <property type="entry name" value="Helical domain of apoptotic protease-activating factors"/>
    <property type="match status" value="1"/>
</dbReference>
<proteinExistence type="predicted"/>
<dbReference type="EMBL" id="OZ034817">
    <property type="protein sequence ID" value="CAL1380536.1"/>
    <property type="molecule type" value="Genomic_DNA"/>
</dbReference>
<evidence type="ECO:0000259" key="2">
    <source>
        <dbReference type="PROSITE" id="PS51153"/>
    </source>
</evidence>
<dbReference type="InterPro" id="IPR018289">
    <property type="entry name" value="MULE_transposase_dom"/>
</dbReference>
<dbReference type="InterPro" id="IPR027417">
    <property type="entry name" value="P-loop_NTPase"/>
</dbReference>
<evidence type="ECO:0000256" key="1">
    <source>
        <dbReference type="SAM" id="MobiDB-lite"/>
    </source>
</evidence>
<dbReference type="Proteomes" id="UP001497516">
    <property type="component" value="Chromosome 4"/>
</dbReference>
<organism evidence="3 4">
    <name type="scientific">Linum trigynum</name>
    <dbReference type="NCBI Taxonomy" id="586398"/>
    <lineage>
        <taxon>Eukaryota</taxon>
        <taxon>Viridiplantae</taxon>
        <taxon>Streptophyta</taxon>
        <taxon>Embryophyta</taxon>
        <taxon>Tracheophyta</taxon>
        <taxon>Spermatophyta</taxon>
        <taxon>Magnoliopsida</taxon>
        <taxon>eudicotyledons</taxon>
        <taxon>Gunneridae</taxon>
        <taxon>Pentapetalae</taxon>
        <taxon>rosids</taxon>
        <taxon>fabids</taxon>
        <taxon>Malpighiales</taxon>
        <taxon>Linaceae</taxon>
        <taxon>Linum</taxon>
    </lineage>
</organism>
<protein>
    <recommendedName>
        <fullName evidence="2">RPW8 domain-containing protein</fullName>
    </recommendedName>
</protein>
<dbReference type="AlphaFoldDB" id="A0AAV2E3L5"/>
<feature type="region of interest" description="Disordered" evidence="1">
    <location>
        <begin position="253"/>
        <end position="274"/>
    </location>
</feature>
<dbReference type="PROSITE" id="PS51153">
    <property type="entry name" value="RPW8"/>
    <property type="match status" value="1"/>
</dbReference>
<dbReference type="Pfam" id="PF10551">
    <property type="entry name" value="MULE"/>
    <property type="match status" value="1"/>
</dbReference>
<dbReference type="PANTHER" id="PTHR31973">
    <property type="entry name" value="POLYPROTEIN, PUTATIVE-RELATED"/>
    <property type="match status" value="1"/>
</dbReference>
<dbReference type="SUPFAM" id="SSF52540">
    <property type="entry name" value="P-loop containing nucleoside triphosphate hydrolases"/>
    <property type="match status" value="1"/>
</dbReference>
<feature type="region of interest" description="Disordered" evidence="1">
    <location>
        <begin position="340"/>
        <end position="359"/>
    </location>
</feature>
<dbReference type="PANTHER" id="PTHR31973:SF195">
    <property type="entry name" value="MUDR FAMILY TRANSPOSASE"/>
    <property type="match status" value="1"/>
</dbReference>
<feature type="domain" description="RPW8" evidence="2">
    <location>
        <begin position="6"/>
        <end position="156"/>
    </location>
</feature>
<dbReference type="InterPro" id="IPR042197">
    <property type="entry name" value="Apaf_helical"/>
</dbReference>
<name>A0AAV2E3L5_9ROSI</name>
<sequence length="910" mass="104774">MPSFLQSTVPASAGAGLNILFEHVLVAIFNVSKNNSIFDSTFQRLEQTLRSMGPAISKIDAYNMDFDRPKEIDGLKIILKKGAQLITKSAKIKCYDVVRRLMYSRKLLKLEDKLTRYSTSRLQLHQVADGKEILYEVKQLSYQVWEMRMEAAGSYGSTGGSGKTTFATAFCDDQEVKDMIQKFTLCFRWDGEMIRSTKGIDYQDDEKMDMMFEFLKENRGIKVVEVYVEFEDVDKWGGYPFLGGYYGSSVDSSNQHGRSMGSSNQYDSGVGSSHQYDNCAETHSGYNYKPQTSLRVYAGYNYIPQPTGYGSGRVASPVMSTCSTLPMSCIENEELVRGEYGDPSCPRSGPPNYSSEDDFEDDEDELKMISIDDPIRDEGENIPSTPHYKMLLPHLVCDQNDNSENPPTPLWDLSTLFQVNTTFPGKKEYMALKREAMGRNFEFSVYRSSKIKLHVQCKKIDEGYSWNVRVAVLGDMDFWVIHKVQNNHTWSSGTLVQDRLLLYSNFVADNIKHLEKVQPNITIKAIQAEIQTHLSFTIKYKKTSHGKQKVIEEVYGDWLESYTYLSLLTEAIEHCNLRFPHYLIIIQVDGTFLTDKYKRCFIIAGGVDKKNQIFPLVLDVVEGEKKRRCEWLFLQLHKYVIQHEDLVISNGHNGISHSKHVIGSKIPWKGQWFLRHFINNCGERWSRKYIKQRLWWPVRCLGYYLDNIMIIWTTVTKAANLLTIWHNIFQRFGRQVPVFHREEDAVNKLEYLLKDMDGKPTDKMQALSDVDAMDLFRQSAFLHEGNSYEPDQEVPEKIVKRCKVFPLLISVVGKSLLKNPMVERHKRAKECSKTASFLENSEVLDCLQKSVDPLDNKQPIKECHMDLGLFPNHRKILVAALIDMWVELHGLDEDYVISNLYELTLFQKSS</sequence>
<reference evidence="3 4" key="1">
    <citation type="submission" date="2024-04" db="EMBL/GenBank/DDBJ databases">
        <authorList>
            <person name="Fracassetti M."/>
        </authorList>
    </citation>
    <scope>NUCLEOTIDE SEQUENCE [LARGE SCALE GENOMIC DNA]</scope>
</reference>
<dbReference type="Pfam" id="PF05659">
    <property type="entry name" value="RPW8"/>
    <property type="match status" value="1"/>
</dbReference>
<evidence type="ECO:0000313" key="3">
    <source>
        <dbReference type="EMBL" id="CAL1380536.1"/>
    </source>
</evidence>
<accession>A0AAV2E3L5</accession>
<keyword evidence="4" id="KW-1185">Reference proteome</keyword>